<comment type="function">
    <text evidence="8">This protein is part of the stalk that links CF(0) to CF(1). It either transmits conformational changes from CF(0) to CF(1) or is implicated in proton conduction.</text>
</comment>
<accession>A0A401JB88</accession>
<dbReference type="InterPro" id="IPR026015">
    <property type="entry name" value="ATP_synth_OSCP/delta_N_sf"/>
</dbReference>
<evidence type="ECO:0000256" key="5">
    <source>
        <dbReference type="ARBA" id="ARBA00023136"/>
    </source>
</evidence>
<proteinExistence type="inferred from homology"/>
<comment type="subcellular location">
    <subcellularLocation>
        <location evidence="8">Cell membrane</location>
        <topology evidence="8">Peripheral membrane protein</topology>
    </subcellularLocation>
    <subcellularLocation>
        <location evidence="1">Membrane</location>
    </subcellularLocation>
</comment>
<dbReference type="RefSeq" id="WP_124703733.1">
    <property type="nucleotide sequence ID" value="NZ_BGOW01000003.1"/>
</dbReference>
<evidence type="ECO:0000313" key="9">
    <source>
        <dbReference type="EMBL" id="GBL44903.1"/>
    </source>
</evidence>
<protein>
    <recommendedName>
        <fullName evidence="8">ATP synthase subunit delta</fullName>
    </recommendedName>
    <alternativeName>
        <fullName evidence="8">ATP synthase F(1) sector subunit delta</fullName>
    </alternativeName>
    <alternativeName>
        <fullName evidence="8">F-type ATPase subunit delta</fullName>
        <shortName evidence="8">F-ATPase subunit delta</shortName>
    </alternativeName>
</protein>
<evidence type="ECO:0000256" key="3">
    <source>
        <dbReference type="ARBA" id="ARBA00022781"/>
    </source>
</evidence>
<dbReference type="PRINTS" id="PR00125">
    <property type="entry name" value="ATPASEDELTA"/>
</dbReference>
<keyword evidence="3 8" id="KW-0375">Hydrogen ion transport</keyword>
<comment type="similarity">
    <text evidence="8">Belongs to the ATPase delta chain family.</text>
</comment>
<dbReference type="NCBIfam" id="NF004402">
    <property type="entry name" value="PRK05758.2-2"/>
    <property type="match status" value="1"/>
</dbReference>
<comment type="function">
    <text evidence="8">F(1)F(0) ATP synthase produces ATP from ADP in the presence of a proton or sodium gradient. F-type ATPases consist of two structural domains, F(1) containing the extramembraneous catalytic core and F(0) containing the membrane proton channel, linked together by a central stalk and a peripheral stalk. During catalysis, ATP synthesis in the catalytic domain of F(1) is coupled via a rotary mechanism of the central stalk subunits to proton translocation.</text>
</comment>
<gene>
    <name evidence="8" type="primary">atpH</name>
    <name evidence="9" type="ORF">SFMTTN_0704</name>
</gene>
<dbReference type="GO" id="GO:0045259">
    <property type="term" value="C:proton-transporting ATP synthase complex"/>
    <property type="evidence" value="ECO:0007669"/>
    <property type="project" value="UniProtKB-KW"/>
</dbReference>
<dbReference type="AlphaFoldDB" id="A0A401JB88"/>
<dbReference type="Proteomes" id="UP000286806">
    <property type="component" value="Unassembled WGS sequence"/>
</dbReference>
<dbReference type="Pfam" id="PF00213">
    <property type="entry name" value="OSCP"/>
    <property type="match status" value="1"/>
</dbReference>
<keyword evidence="7 8" id="KW-0066">ATP synthesis</keyword>
<keyword evidence="4 8" id="KW-0406">Ion transport</keyword>
<dbReference type="OrthoDB" id="9816221at2"/>
<dbReference type="Gene3D" id="1.10.520.20">
    <property type="entry name" value="N-terminal domain of the delta subunit of the F1F0-ATP synthase"/>
    <property type="match status" value="1"/>
</dbReference>
<evidence type="ECO:0000313" key="10">
    <source>
        <dbReference type="Proteomes" id="UP000286806"/>
    </source>
</evidence>
<dbReference type="GO" id="GO:0046933">
    <property type="term" value="F:proton-transporting ATP synthase activity, rotational mechanism"/>
    <property type="evidence" value="ECO:0007669"/>
    <property type="project" value="UniProtKB-UniRule"/>
</dbReference>
<dbReference type="HAMAP" id="MF_01416">
    <property type="entry name" value="ATP_synth_delta_bact"/>
    <property type="match status" value="1"/>
</dbReference>
<name>A0A401JB88_9PROT</name>
<evidence type="ECO:0000256" key="8">
    <source>
        <dbReference type="HAMAP-Rule" id="MF_01416"/>
    </source>
</evidence>
<comment type="caution">
    <text evidence="9">The sequence shown here is derived from an EMBL/GenBank/DDBJ whole genome shotgun (WGS) entry which is preliminary data.</text>
</comment>
<organism evidence="9 10">
    <name type="scientific">Sulfuriferula multivorans</name>
    <dbReference type="NCBI Taxonomy" id="1559896"/>
    <lineage>
        <taxon>Bacteria</taxon>
        <taxon>Pseudomonadati</taxon>
        <taxon>Pseudomonadota</taxon>
        <taxon>Betaproteobacteria</taxon>
        <taxon>Nitrosomonadales</taxon>
        <taxon>Sulfuricellaceae</taxon>
        <taxon>Sulfuriferula</taxon>
    </lineage>
</organism>
<dbReference type="InterPro" id="IPR000711">
    <property type="entry name" value="ATPase_OSCP/dsu"/>
</dbReference>
<evidence type="ECO:0000256" key="4">
    <source>
        <dbReference type="ARBA" id="ARBA00023065"/>
    </source>
</evidence>
<evidence type="ECO:0000256" key="1">
    <source>
        <dbReference type="ARBA" id="ARBA00004370"/>
    </source>
</evidence>
<keyword evidence="5 8" id="KW-0472">Membrane</keyword>
<evidence type="ECO:0000256" key="2">
    <source>
        <dbReference type="ARBA" id="ARBA00022448"/>
    </source>
</evidence>
<keyword evidence="10" id="KW-1185">Reference proteome</keyword>
<keyword evidence="6 8" id="KW-0139">CF(1)</keyword>
<sequence>MAEIATIARPYAEAVFSLAKQAGALDAWSEQMALASAVATDPEMSRLAADPKVSAEQFSGLFLAVCGDRLGAEAGNFIRLLVDNGRISVLPEVVAQFEALKASEGGVLDATVTSAFAMSETQLAELSARLESRFKCKINASVNVDPALIGGVVVAVGDEVYDASVRGKLQGMAYALTR</sequence>
<reference evidence="9 10" key="1">
    <citation type="journal article" date="2019" name="Front. Microbiol.">
        <title>Genomes of Neutrophilic Sulfur-Oxidizing Chemolithoautotrophs Representing 9 Proteobacterial Species From 8 Genera.</title>
        <authorList>
            <person name="Watanabe T."/>
            <person name="Kojima H."/>
            <person name="Umezawa K."/>
            <person name="Hori C."/>
            <person name="Takasuka T.E."/>
            <person name="Kato Y."/>
            <person name="Fukui M."/>
        </authorList>
    </citation>
    <scope>NUCLEOTIDE SEQUENCE [LARGE SCALE GENOMIC DNA]</scope>
    <source>
        <strain evidence="9 10">TTN</strain>
    </source>
</reference>
<dbReference type="PANTHER" id="PTHR11910">
    <property type="entry name" value="ATP SYNTHASE DELTA CHAIN"/>
    <property type="match status" value="1"/>
</dbReference>
<dbReference type="NCBIfam" id="TIGR01145">
    <property type="entry name" value="ATP_synt_delta"/>
    <property type="match status" value="1"/>
</dbReference>
<evidence type="ECO:0000256" key="6">
    <source>
        <dbReference type="ARBA" id="ARBA00023196"/>
    </source>
</evidence>
<keyword evidence="8" id="KW-1003">Cell membrane</keyword>
<keyword evidence="2 8" id="KW-0813">Transport</keyword>
<dbReference type="GO" id="GO:0005886">
    <property type="term" value="C:plasma membrane"/>
    <property type="evidence" value="ECO:0007669"/>
    <property type="project" value="UniProtKB-SubCell"/>
</dbReference>
<evidence type="ECO:0000256" key="7">
    <source>
        <dbReference type="ARBA" id="ARBA00023310"/>
    </source>
</evidence>
<dbReference type="EMBL" id="BGOW01000003">
    <property type="protein sequence ID" value="GBL44903.1"/>
    <property type="molecule type" value="Genomic_DNA"/>
</dbReference>
<dbReference type="SUPFAM" id="SSF47928">
    <property type="entry name" value="N-terminal domain of the delta subunit of the F1F0-ATP synthase"/>
    <property type="match status" value="1"/>
</dbReference>